<dbReference type="Gene3D" id="3.60.120.10">
    <property type="entry name" value="Anthranilate synthase"/>
    <property type="match status" value="1"/>
</dbReference>
<evidence type="ECO:0000256" key="5">
    <source>
        <dbReference type="ARBA" id="ARBA00041564"/>
    </source>
</evidence>
<evidence type="ECO:0000256" key="1">
    <source>
        <dbReference type="ARBA" id="ARBA00000799"/>
    </source>
</evidence>
<dbReference type="SUPFAM" id="SSF56322">
    <property type="entry name" value="ADC synthase"/>
    <property type="match status" value="1"/>
</dbReference>
<dbReference type="EC" id="5.4.4.2" evidence="3"/>
<gene>
    <name evidence="7" type="ORF">GQS40_05925</name>
</gene>
<evidence type="ECO:0000256" key="3">
    <source>
        <dbReference type="ARBA" id="ARBA00012824"/>
    </source>
</evidence>
<evidence type="ECO:0000256" key="2">
    <source>
        <dbReference type="ARBA" id="ARBA00005297"/>
    </source>
</evidence>
<name>A0A6L7AAV0_LEULA</name>
<dbReference type="GO" id="GO:0008909">
    <property type="term" value="F:isochorismate synthase activity"/>
    <property type="evidence" value="ECO:0007669"/>
    <property type="project" value="UniProtKB-EC"/>
</dbReference>
<dbReference type="InterPro" id="IPR015890">
    <property type="entry name" value="Chorismate_C"/>
</dbReference>
<dbReference type="Pfam" id="PF00425">
    <property type="entry name" value="Chorismate_bind"/>
    <property type="match status" value="1"/>
</dbReference>
<sequence>MTYHETRVLAQSDLQQLYAALETTEFGAYFATPTDDTLRFGIGAIATAKTAQPLQGAVVFGAQSFDEQVYPQSELMAGFWFVPEVMVTIAADKITFGSDTVSDFTMWLAQFVPKQPNTVTTSHVTDEVDWIERTENLIDTLAIDQTLAKVVFGRQQTLQLSDTLRLAQIIRALAEQANTYHVVLKRHDELFISATPERLVAMSDGQLATAAVAGTSRRGTDRADDIALGEALLASQKNRIEHQYVVASITTRLQDVTTALKVPAMPSLLKNKQVQHLYTPITGDIAAHLSVTDIVDRLHPTPALGGVPREAALHYIATHEKTPRGLFAGPIGYFTADNSGEFVVGIRSMYVNQTQRRATLFAGAGIVADSDAQQEYEETGLKFEPMRQLLKDYNHVE</sequence>
<evidence type="ECO:0000256" key="4">
    <source>
        <dbReference type="ARBA" id="ARBA00023235"/>
    </source>
</evidence>
<evidence type="ECO:0000259" key="6">
    <source>
        <dbReference type="Pfam" id="PF00425"/>
    </source>
</evidence>
<dbReference type="AlphaFoldDB" id="A0A6L7AAV0"/>
<reference evidence="7 8" key="1">
    <citation type="submission" date="2019-12" db="EMBL/GenBank/DDBJ databases">
        <title>Complete genome sequence of Leuconostoc lactis strain AVN1 provides insights into metabolic potential.</title>
        <authorList>
            <person name="Besrour N."/>
            <person name="Najjari A."/>
            <person name="Fhoula I."/>
            <person name="Jaballah S."/>
            <person name="Klibi N."/>
            <person name="Ouzari H.I."/>
        </authorList>
    </citation>
    <scope>NUCLEOTIDE SEQUENCE [LARGE SCALE GENOMIC DNA]</scope>
    <source>
        <strain evidence="7 8">AVN1</strain>
    </source>
</reference>
<comment type="caution">
    <text evidence="7">The sequence shown here is derived from an EMBL/GenBank/DDBJ whole genome shotgun (WGS) entry which is preliminary data.</text>
</comment>
<dbReference type="InterPro" id="IPR004561">
    <property type="entry name" value="IsoChor_synthase"/>
</dbReference>
<dbReference type="GO" id="GO:0009697">
    <property type="term" value="P:salicylic acid biosynthetic process"/>
    <property type="evidence" value="ECO:0007669"/>
    <property type="project" value="TreeGrafter"/>
</dbReference>
<dbReference type="EMBL" id="WSZI01000013">
    <property type="protein sequence ID" value="MWN21208.1"/>
    <property type="molecule type" value="Genomic_DNA"/>
</dbReference>
<evidence type="ECO:0000313" key="8">
    <source>
        <dbReference type="Proteomes" id="UP000478636"/>
    </source>
</evidence>
<evidence type="ECO:0000313" key="7">
    <source>
        <dbReference type="EMBL" id="MWN21208.1"/>
    </source>
</evidence>
<dbReference type="RefSeq" id="WP_374048435.1">
    <property type="nucleotide sequence ID" value="NZ_DAITWI010000001.1"/>
</dbReference>
<comment type="similarity">
    <text evidence="2">Belongs to the isochorismate synthase family.</text>
</comment>
<dbReference type="Proteomes" id="UP000478636">
    <property type="component" value="Unassembled WGS sequence"/>
</dbReference>
<dbReference type="NCBIfam" id="TIGR00543">
    <property type="entry name" value="isochor_syn"/>
    <property type="match status" value="1"/>
</dbReference>
<dbReference type="InterPro" id="IPR005801">
    <property type="entry name" value="ADC_synthase"/>
</dbReference>
<keyword evidence="4 7" id="KW-0413">Isomerase</keyword>
<dbReference type="PANTHER" id="PTHR42839:SF1">
    <property type="entry name" value="ISOCHORISMATE SYNTHASE MENF"/>
    <property type="match status" value="1"/>
</dbReference>
<dbReference type="PANTHER" id="PTHR42839">
    <property type="entry name" value="ISOCHORISMATE SYNTHASE ENTC"/>
    <property type="match status" value="1"/>
</dbReference>
<proteinExistence type="inferred from homology"/>
<protein>
    <recommendedName>
        <fullName evidence="3">isochorismate synthase</fullName>
        <ecNumber evidence="3">5.4.4.2</ecNumber>
    </recommendedName>
    <alternativeName>
        <fullName evidence="5">Isochorismate mutase</fullName>
    </alternativeName>
</protein>
<comment type="catalytic activity">
    <reaction evidence="1">
        <text>chorismate = isochorismate</text>
        <dbReference type="Rhea" id="RHEA:18985"/>
        <dbReference type="ChEBI" id="CHEBI:29748"/>
        <dbReference type="ChEBI" id="CHEBI:29780"/>
        <dbReference type="EC" id="5.4.4.2"/>
    </reaction>
</comment>
<accession>A0A6L7AAV0</accession>
<feature type="domain" description="Chorismate-utilising enzyme C-terminal" evidence="6">
    <location>
        <begin position="129"/>
        <end position="382"/>
    </location>
</feature>
<organism evidence="7 8">
    <name type="scientific">Leuconostoc lactis</name>
    <dbReference type="NCBI Taxonomy" id="1246"/>
    <lineage>
        <taxon>Bacteria</taxon>
        <taxon>Bacillati</taxon>
        <taxon>Bacillota</taxon>
        <taxon>Bacilli</taxon>
        <taxon>Lactobacillales</taxon>
        <taxon>Lactobacillaceae</taxon>
        <taxon>Leuconostoc</taxon>
    </lineage>
</organism>